<accession>A0A0F7C110</accession>
<reference evidence="1" key="1">
    <citation type="submission" date="2015-03" db="EMBL/GenBank/DDBJ databases">
        <title>MIGS Cultured Bacterial/Archaeal sample from Brevibacillus laterosporus.</title>
        <authorList>
            <person name="Zeng D."/>
            <person name="Zhu L."/>
            <person name="Dong G."/>
            <person name="Ye W."/>
            <person name="Ren D."/>
            <person name="Wu L."/>
            <person name="Xu J."/>
            <person name="Li G."/>
            <person name="Guo L."/>
        </authorList>
    </citation>
    <scope>NUCLEOTIDE SEQUENCE</scope>
    <source>
        <strain evidence="1">B9</strain>
        <plasmid evidence="1">unnamed1</plasmid>
    </source>
</reference>
<dbReference type="AlphaFoldDB" id="A0A0F7C110"/>
<proteinExistence type="predicted"/>
<gene>
    <name evidence="1" type="ORF">EX87_15870</name>
</gene>
<protein>
    <submittedName>
        <fullName evidence="1">Uncharacterized protein</fullName>
    </submittedName>
</protein>
<keyword evidence="1" id="KW-0614">Plasmid</keyword>
<geneLocation type="plasmid" evidence="1">
    <name>unnamed1</name>
</geneLocation>
<sequence>MLTTVIQVIHVARILPLIPTPHPVVHLQLLVLPIMESLTKMADVSAEVNVAAHAAVSVVGGINSR</sequence>
<dbReference type="RefSeq" id="WP_031414137.1">
    <property type="nucleotide sequence ID" value="NZ_JANSGX010000006.1"/>
</dbReference>
<dbReference type="EMBL" id="CP011075">
    <property type="protein sequence ID" value="AKF95132.1"/>
    <property type="molecule type" value="Genomic_DNA"/>
</dbReference>
<name>A0A0F7C110_BRELA</name>
<evidence type="ECO:0000313" key="1">
    <source>
        <dbReference type="EMBL" id="AKF95132.1"/>
    </source>
</evidence>
<organism evidence="1">
    <name type="scientific">Brevibacillus laterosporus</name>
    <name type="common">Bacillus laterosporus</name>
    <dbReference type="NCBI Taxonomy" id="1465"/>
    <lineage>
        <taxon>Bacteria</taxon>
        <taxon>Bacillati</taxon>
        <taxon>Bacillota</taxon>
        <taxon>Bacilli</taxon>
        <taxon>Bacillales</taxon>
        <taxon>Paenibacillaceae</taxon>
        <taxon>Brevibacillus</taxon>
    </lineage>
</organism>